<evidence type="ECO:0000256" key="5">
    <source>
        <dbReference type="ARBA" id="ARBA00022833"/>
    </source>
</evidence>
<organism evidence="9">
    <name type="scientific">Heliothis virescens</name>
    <name type="common">Tobacco budworm moth</name>
    <dbReference type="NCBI Taxonomy" id="7102"/>
    <lineage>
        <taxon>Eukaryota</taxon>
        <taxon>Metazoa</taxon>
        <taxon>Ecdysozoa</taxon>
        <taxon>Arthropoda</taxon>
        <taxon>Hexapoda</taxon>
        <taxon>Insecta</taxon>
        <taxon>Pterygota</taxon>
        <taxon>Neoptera</taxon>
        <taxon>Endopterygota</taxon>
        <taxon>Lepidoptera</taxon>
        <taxon>Glossata</taxon>
        <taxon>Ditrysia</taxon>
        <taxon>Noctuoidea</taxon>
        <taxon>Noctuidae</taxon>
        <taxon>Heliothinae</taxon>
        <taxon>Heliothis</taxon>
    </lineage>
</organism>
<dbReference type="PROSITE" id="PS50157">
    <property type="entry name" value="ZINC_FINGER_C2H2_2"/>
    <property type="match status" value="3"/>
</dbReference>
<dbReference type="PANTHER" id="PTHR24376">
    <property type="entry name" value="ZINC FINGER PROTEIN"/>
    <property type="match status" value="1"/>
</dbReference>
<evidence type="ECO:0000313" key="9">
    <source>
        <dbReference type="EMBL" id="PCG79169.1"/>
    </source>
</evidence>
<dbReference type="PROSITE" id="PS00028">
    <property type="entry name" value="ZINC_FINGER_C2H2_1"/>
    <property type="match status" value="2"/>
</dbReference>
<dbReference type="InterPro" id="IPR013087">
    <property type="entry name" value="Znf_C2H2_type"/>
</dbReference>
<dbReference type="STRING" id="7102.A0A2A4K525"/>
<comment type="subcellular location">
    <subcellularLocation>
        <location evidence="1">Nucleus</location>
    </subcellularLocation>
</comment>
<gene>
    <name evidence="9" type="ORF">B5V51_1783</name>
</gene>
<feature type="domain" description="C2H2-type" evidence="8">
    <location>
        <begin position="180"/>
        <end position="208"/>
    </location>
</feature>
<evidence type="ECO:0000256" key="6">
    <source>
        <dbReference type="ARBA" id="ARBA00023242"/>
    </source>
</evidence>
<evidence type="ECO:0000256" key="3">
    <source>
        <dbReference type="ARBA" id="ARBA00022737"/>
    </source>
</evidence>
<dbReference type="SMART" id="SM00355">
    <property type="entry name" value="ZnF_C2H2"/>
    <property type="match status" value="8"/>
</dbReference>
<dbReference type="GO" id="GO:0001228">
    <property type="term" value="F:DNA-binding transcription activator activity, RNA polymerase II-specific"/>
    <property type="evidence" value="ECO:0007669"/>
    <property type="project" value="TreeGrafter"/>
</dbReference>
<comment type="caution">
    <text evidence="9">The sequence shown here is derived from an EMBL/GenBank/DDBJ whole genome shotgun (WGS) entry which is preliminary data.</text>
</comment>
<dbReference type="EMBL" id="NWSH01000138">
    <property type="protein sequence ID" value="PCG79169.1"/>
    <property type="molecule type" value="Genomic_DNA"/>
</dbReference>
<dbReference type="AlphaFoldDB" id="A0A2A4K525"/>
<dbReference type="GO" id="GO:0005634">
    <property type="term" value="C:nucleus"/>
    <property type="evidence" value="ECO:0007669"/>
    <property type="project" value="UniProtKB-SubCell"/>
</dbReference>
<reference evidence="9" key="1">
    <citation type="submission" date="2017-09" db="EMBL/GenBank/DDBJ databases">
        <title>Contemporary evolution of a Lepidopteran species, Heliothis virescens, in response to modern agricultural practices.</title>
        <authorList>
            <person name="Fritz M.L."/>
            <person name="Deyonke A.M."/>
            <person name="Papanicolaou A."/>
            <person name="Micinski S."/>
            <person name="Westbrook J."/>
            <person name="Gould F."/>
        </authorList>
    </citation>
    <scope>NUCLEOTIDE SEQUENCE [LARGE SCALE GENOMIC DNA]</scope>
    <source>
        <strain evidence="9">HvINT-</strain>
        <tissue evidence="9">Whole body</tissue>
    </source>
</reference>
<evidence type="ECO:0000256" key="2">
    <source>
        <dbReference type="ARBA" id="ARBA00022723"/>
    </source>
</evidence>
<protein>
    <recommendedName>
        <fullName evidence="8">C2H2-type domain-containing protein</fullName>
    </recommendedName>
</protein>
<dbReference type="Gene3D" id="3.30.160.60">
    <property type="entry name" value="Classic Zinc Finger"/>
    <property type="match status" value="2"/>
</dbReference>
<dbReference type="Pfam" id="PF00096">
    <property type="entry name" value="zf-C2H2"/>
    <property type="match status" value="3"/>
</dbReference>
<evidence type="ECO:0000256" key="1">
    <source>
        <dbReference type="ARBA" id="ARBA00004123"/>
    </source>
</evidence>
<keyword evidence="4 7" id="KW-0863">Zinc-finger</keyword>
<keyword evidence="6" id="KW-0539">Nucleus</keyword>
<dbReference type="GO" id="GO:0008270">
    <property type="term" value="F:zinc ion binding"/>
    <property type="evidence" value="ECO:0007669"/>
    <property type="project" value="UniProtKB-KW"/>
</dbReference>
<dbReference type="SUPFAM" id="SSF57667">
    <property type="entry name" value="beta-beta-alpha zinc fingers"/>
    <property type="match status" value="1"/>
</dbReference>
<feature type="domain" description="C2H2-type" evidence="8">
    <location>
        <begin position="240"/>
        <end position="268"/>
    </location>
</feature>
<evidence type="ECO:0000256" key="7">
    <source>
        <dbReference type="PROSITE-ProRule" id="PRU00042"/>
    </source>
</evidence>
<keyword evidence="5" id="KW-0862">Zinc</keyword>
<dbReference type="GO" id="GO:0000978">
    <property type="term" value="F:RNA polymerase II cis-regulatory region sequence-specific DNA binding"/>
    <property type="evidence" value="ECO:0007669"/>
    <property type="project" value="TreeGrafter"/>
</dbReference>
<sequence>MELDADPLEGSSYEMGVTVKAEIKEEEEEHYNTMALLELAQCVQTNQEPIEFNSTDAMMDPKTGLMICLHCLEDFDSNLLTDHMVNAHNYRRVLYKCHICQSTFQERRLLVIHRQECQPEQKVRKRKTFQQIMREVETKYLMEEQDLLELASCPICLLDLPKYCIKEHLLNEHRKPDVILTCGRCNRNFKSKLTLREHVKLVHEAVEDSEECELCGQKFRSLKYLSNHKRNVHPSGDKIHKCTVCGKEFKSRLCLHQHSKYVHPPESASVECPHCPNKVFKSRINLTQHLKVAHGWKRKDKALESASVECPHCPNKVFKSRINLTQHLKVAHGWKRKDKALEVTEYLRKQLGG</sequence>
<evidence type="ECO:0000259" key="8">
    <source>
        <dbReference type="PROSITE" id="PS50157"/>
    </source>
</evidence>
<name>A0A2A4K525_HELVI</name>
<keyword evidence="3" id="KW-0677">Repeat</keyword>
<accession>A0A2A4K525</accession>
<dbReference type="PANTHER" id="PTHR24376:SF235">
    <property type="entry name" value="C2H2-TYPE DOMAIN-CONTAINING PROTEIN"/>
    <property type="match status" value="1"/>
</dbReference>
<feature type="domain" description="C2H2-type" evidence="8">
    <location>
        <begin position="210"/>
        <end position="238"/>
    </location>
</feature>
<proteinExistence type="predicted"/>
<keyword evidence="2" id="KW-0479">Metal-binding</keyword>
<dbReference type="InterPro" id="IPR036236">
    <property type="entry name" value="Znf_C2H2_sf"/>
</dbReference>
<evidence type="ECO:0000256" key="4">
    <source>
        <dbReference type="ARBA" id="ARBA00022771"/>
    </source>
</evidence>